<evidence type="ECO:0000256" key="1">
    <source>
        <dbReference type="SAM" id="MobiDB-lite"/>
    </source>
</evidence>
<evidence type="ECO:0000313" key="2">
    <source>
        <dbReference type="EMBL" id="RDX71890.1"/>
    </source>
</evidence>
<keyword evidence="3" id="KW-1185">Reference proteome</keyword>
<organism evidence="2 3">
    <name type="scientific">Mucuna pruriens</name>
    <name type="common">Velvet bean</name>
    <name type="synonym">Dolichos pruriens</name>
    <dbReference type="NCBI Taxonomy" id="157652"/>
    <lineage>
        <taxon>Eukaryota</taxon>
        <taxon>Viridiplantae</taxon>
        <taxon>Streptophyta</taxon>
        <taxon>Embryophyta</taxon>
        <taxon>Tracheophyta</taxon>
        <taxon>Spermatophyta</taxon>
        <taxon>Magnoliopsida</taxon>
        <taxon>eudicotyledons</taxon>
        <taxon>Gunneridae</taxon>
        <taxon>Pentapetalae</taxon>
        <taxon>rosids</taxon>
        <taxon>fabids</taxon>
        <taxon>Fabales</taxon>
        <taxon>Fabaceae</taxon>
        <taxon>Papilionoideae</taxon>
        <taxon>50 kb inversion clade</taxon>
        <taxon>NPAAA clade</taxon>
        <taxon>indigoferoid/millettioid clade</taxon>
        <taxon>Phaseoleae</taxon>
        <taxon>Mucuna</taxon>
    </lineage>
</organism>
<dbReference type="EMBL" id="QJKJ01011151">
    <property type="protein sequence ID" value="RDX71890.1"/>
    <property type="molecule type" value="Genomic_DNA"/>
</dbReference>
<proteinExistence type="predicted"/>
<evidence type="ECO:0000313" key="3">
    <source>
        <dbReference type="Proteomes" id="UP000257109"/>
    </source>
</evidence>
<sequence>IVDNASSRDKSSSISNLGTSSDYSPVGEDDDSHRENIFHSRCHVAEQLRSIIIDEGRSVNVASSRLVEKLIAR</sequence>
<gene>
    <name evidence="2" type="ORF">CR513_48702</name>
</gene>
<dbReference type="Proteomes" id="UP000257109">
    <property type="component" value="Unassembled WGS sequence"/>
</dbReference>
<comment type="caution">
    <text evidence="2">The sequence shown here is derived from an EMBL/GenBank/DDBJ whole genome shotgun (WGS) entry which is preliminary data.</text>
</comment>
<feature type="compositionally biased region" description="Polar residues" evidence="1">
    <location>
        <begin position="12"/>
        <end position="23"/>
    </location>
</feature>
<feature type="region of interest" description="Disordered" evidence="1">
    <location>
        <begin position="1"/>
        <end position="34"/>
    </location>
</feature>
<dbReference type="AlphaFoldDB" id="A0A371F0R7"/>
<protein>
    <submittedName>
        <fullName evidence="2">Uncharacterized protein</fullName>
    </submittedName>
</protein>
<accession>A0A371F0R7</accession>
<name>A0A371F0R7_MUCPR</name>
<dbReference type="OrthoDB" id="1747743at2759"/>
<reference evidence="2" key="1">
    <citation type="submission" date="2018-05" db="EMBL/GenBank/DDBJ databases">
        <title>Draft genome of Mucuna pruriens seed.</title>
        <authorList>
            <person name="Nnadi N.E."/>
            <person name="Vos R."/>
            <person name="Hasami M.H."/>
            <person name="Devisetty U.K."/>
            <person name="Aguiy J.C."/>
        </authorList>
    </citation>
    <scope>NUCLEOTIDE SEQUENCE [LARGE SCALE GENOMIC DNA]</scope>
    <source>
        <strain evidence="2">JCA_2017</strain>
    </source>
</reference>
<feature type="non-terminal residue" evidence="2">
    <location>
        <position position="1"/>
    </location>
</feature>
<feature type="compositionally biased region" description="Basic and acidic residues" evidence="1">
    <location>
        <begin position="1"/>
        <end position="11"/>
    </location>
</feature>